<reference evidence="4" key="1">
    <citation type="submission" date="2019-11" db="EMBL/GenBank/DDBJ databases">
        <title>Microbial mats filling the niche in hypersaline microbial mats.</title>
        <authorList>
            <person name="Wong H.L."/>
            <person name="Macleod F.I."/>
            <person name="White R.A. III"/>
            <person name="Burns B.P."/>
        </authorList>
    </citation>
    <scope>NUCLEOTIDE SEQUENCE</scope>
    <source>
        <strain evidence="4">Bin_327</strain>
    </source>
</reference>
<dbReference type="SMART" id="SM00448">
    <property type="entry name" value="REC"/>
    <property type="match status" value="1"/>
</dbReference>
<dbReference type="GO" id="GO:0000160">
    <property type="term" value="P:phosphorelay signal transduction system"/>
    <property type="evidence" value="ECO:0007669"/>
    <property type="project" value="InterPro"/>
</dbReference>
<dbReference type="SUPFAM" id="SSF52172">
    <property type="entry name" value="CheY-like"/>
    <property type="match status" value="1"/>
</dbReference>
<name>A0A9D5QD70_UNCW3</name>
<feature type="modified residue" description="4-aspartylphosphate" evidence="2">
    <location>
        <position position="65"/>
    </location>
</feature>
<sequence>MGFMETKTFEMKSKKRILLVDDEEQFTYAVSDILTSHGYLVDTENRGEAAIKRFKPGEYGLLITDINMPDMDGVELIRRIQEIYPDQKVVVITGFPSYETQEETLKLGALNFLVKPFTPERFLEVVRKAINDKSKRLIGPVELNCEDLIQIYALDAKDAVLEIRKGGEIGRIYFRKGEIIHAETSRNKGEEAFYEILGWESGTFKVEPVMEPESCTIDAPVTSLLLEGSRRMDESVSKGSKWKDKGSITEERVKGRFSPEDEQTVRAYLRALRKYDKEVKMAFENMKDVDILRYVVQETDGAIAAGLVSLDGISMGVYNTIEGFDTKAADAEFASMLRSGQKAAENLGPAFGDVEELMLAGANGIVIVRMIGDKYYAGIALAKDGNIGKARMLQQKLVKEMTRRYYAE</sequence>
<dbReference type="InterPro" id="IPR025497">
    <property type="entry name" value="PatA-like_N"/>
</dbReference>
<dbReference type="Proteomes" id="UP000630660">
    <property type="component" value="Unassembled WGS sequence"/>
</dbReference>
<dbReference type="InterPro" id="IPR004942">
    <property type="entry name" value="Roadblock/LAMTOR2_dom"/>
</dbReference>
<dbReference type="CDD" id="cd00156">
    <property type="entry name" value="REC"/>
    <property type="match status" value="1"/>
</dbReference>
<evidence type="ECO:0000313" key="4">
    <source>
        <dbReference type="EMBL" id="MBD3363780.1"/>
    </source>
</evidence>
<evidence type="ECO:0000259" key="3">
    <source>
        <dbReference type="PROSITE" id="PS50110"/>
    </source>
</evidence>
<dbReference type="InterPro" id="IPR011006">
    <property type="entry name" value="CheY-like_superfamily"/>
</dbReference>
<dbReference type="Gene3D" id="3.40.50.2300">
    <property type="match status" value="1"/>
</dbReference>
<evidence type="ECO:0000256" key="2">
    <source>
        <dbReference type="PROSITE-ProRule" id="PRU00169"/>
    </source>
</evidence>
<dbReference type="AlphaFoldDB" id="A0A9D5QD70"/>
<keyword evidence="1 2" id="KW-0597">Phosphoprotein</keyword>
<dbReference type="PROSITE" id="PS50110">
    <property type="entry name" value="RESPONSE_REGULATORY"/>
    <property type="match status" value="1"/>
</dbReference>
<dbReference type="PANTHER" id="PTHR44591:SF21">
    <property type="entry name" value="TWO-COMPONENT RESPONSE REGULATOR"/>
    <property type="match status" value="1"/>
</dbReference>
<accession>A0A9D5QD70</accession>
<dbReference type="SUPFAM" id="SSF103196">
    <property type="entry name" value="Roadblock/LC7 domain"/>
    <property type="match status" value="1"/>
</dbReference>
<proteinExistence type="predicted"/>
<feature type="domain" description="Response regulatory" evidence="3">
    <location>
        <begin position="16"/>
        <end position="130"/>
    </location>
</feature>
<dbReference type="Pfam" id="PF00072">
    <property type="entry name" value="Response_reg"/>
    <property type="match status" value="1"/>
</dbReference>
<dbReference type="EMBL" id="WJKJ01000029">
    <property type="protein sequence ID" value="MBD3363780.1"/>
    <property type="molecule type" value="Genomic_DNA"/>
</dbReference>
<protein>
    <submittedName>
        <fullName evidence="4">Response regulator</fullName>
    </submittedName>
</protein>
<organism evidence="4 5">
    <name type="scientific">candidate division WOR-3 bacterium</name>
    <dbReference type="NCBI Taxonomy" id="2052148"/>
    <lineage>
        <taxon>Bacteria</taxon>
        <taxon>Bacteria division WOR-3</taxon>
    </lineage>
</organism>
<dbReference type="InterPro" id="IPR001789">
    <property type="entry name" value="Sig_transdc_resp-reg_receiver"/>
</dbReference>
<dbReference type="Pfam" id="PF14332">
    <property type="entry name" value="DUF4388"/>
    <property type="match status" value="1"/>
</dbReference>
<evidence type="ECO:0000313" key="5">
    <source>
        <dbReference type="Proteomes" id="UP000630660"/>
    </source>
</evidence>
<dbReference type="Pfam" id="PF03259">
    <property type="entry name" value="Robl_LC7"/>
    <property type="match status" value="1"/>
</dbReference>
<dbReference type="Gene3D" id="3.30.450.30">
    <property type="entry name" value="Dynein light chain 2a, cytoplasmic"/>
    <property type="match status" value="1"/>
</dbReference>
<dbReference type="InterPro" id="IPR050595">
    <property type="entry name" value="Bact_response_regulator"/>
</dbReference>
<evidence type="ECO:0000256" key="1">
    <source>
        <dbReference type="ARBA" id="ARBA00022553"/>
    </source>
</evidence>
<dbReference type="PANTHER" id="PTHR44591">
    <property type="entry name" value="STRESS RESPONSE REGULATOR PROTEIN 1"/>
    <property type="match status" value="1"/>
</dbReference>
<comment type="caution">
    <text evidence="4">The sequence shown here is derived from an EMBL/GenBank/DDBJ whole genome shotgun (WGS) entry which is preliminary data.</text>
</comment>
<gene>
    <name evidence="4" type="ORF">GF359_01045</name>
</gene>